<evidence type="ECO:0000313" key="3">
    <source>
        <dbReference type="EMBL" id="KZT54394.1"/>
    </source>
</evidence>
<feature type="chain" id="PRO_5007857077" evidence="2">
    <location>
        <begin position="24"/>
        <end position="184"/>
    </location>
</feature>
<gene>
    <name evidence="3" type="ORF">CALCODRAFT_519420</name>
</gene>
<feature type="signal peptide" evidence="2">
    <location>
        <begin position="1"/>
        <end position="23"/>
    </location>
</feature>
<evidence type="ECO:0000256" key="2">
    <source>
        <dbReference type="SAM" id="SignalP"/>
    </source>
</evidence>
<feature type="transmembrane region" description="Helical" evidence="1">
    <location>
        <begin position="109"/>
        <end position="127"/>
    </location>
</feature>
<reference evidence="3 4" key="1">
    <citation type="journal article" date="2016" name="Mol. Biol. Evol.">
        <title>Comparative Genomics of Early-Diverging Mushroom-Forming Fungi Provides Insights into the Origins of Lignocellulose Decay Capabilities.</title>
        <authorList>
            <person name="Nagy L.G."/>
            <person name="Riley R."/>
            <person name="Tritt A."/>
            <person name="Adam C."/>
            <person name="Daum C."/>
            <person name="Floudas D."/>
            <person name="Sun H."/>
            <person name="Yadav J.S."/>
            <person name="Pangilinan J."/>
            <person name="Larsson K.H."/>
            <person name="Matsuura K."/>
            <person name="Barry K."/>
            <person name="Labutti K."/>
            <person name="Kuo R."/>
            <person name="Ohm R.A."/>
            <person name="Bhattacharya S.S."/>
            <person name="Shirouzu T."/>
            <person name="Yoshinaga Y."/>
            <person name="Martin F.M."/>
            <person name="Grigoriev I.V."/>
            <person name="Hibbett D.S."/>
        </authorList>
    </citation>
    <scope>NUCLEOTIDE SEQUENCE [LARGE SCALE GENOMIC DNA]</scope>
    <source>
        <strain evidence="3 4">HHB12733</strain>
    </source>
</reference>
<protein>
    <submittedName>
        <fullName evidence="3">Uncharacterized protein</fullName>
    </submittedName>
</protein>
<evidence type="ECO:0000313" key="4">
    <source>
        <dbReference type="Proteomes" id="UP000076842"/>
    </source>
</evidence>
<accession>A0A165E9J8</accession>
<proteinExistence type="predicted"/>
<keyword evidence="4" id="KW-1185">Reference proteome</keyword>
<dbReference type="OrthoDB" id="2142503at2759"/>
<dbReference type="EMBL" id="KV424015">
    <property type="protein sequence ID" value="KZT54394.1"/>
    <property type="molecule type" value="Genomic_DNA"/>
</dbReference>
<keyword evidence="1" id="KW-0812">Transmembrane</keyword>
<evidence type="ECO:0000256" key="1">
    <source>
        <dbReference type="SAM" id="Phobius"/>
    </source>
</evidence>
<dbReference type="PANTHER" id="PTHR36854:SF1">
    <property type="entry name" value="TRANSMEMBRANE PROTEIN"/>
    <property type="match status" value="1"/>
</dbReference>
<dbReference type="AlphaFoldDB" id="A0A165E9J8"/>
<keyword evidence="1" id="KW-1133">Transmembrane helix</keyword>
<keyword evidence="1" id="KW-0472">Membrane</keyword>
<dbReference type="Proteomes" id="UP000076842">
    <property type="component" value="Unassembled WGS sequence"/>
</dbReference>
<name>A0A165E9J8_9BASI</name>
<dbReference type="InParanoid" id="A0A165E9J8"/>
<sequence>MKLRSVLPLLLLQLSLWLPLVRASVFQGNWQPIHFCKCICFDNYTILPLLLPEDPSKPCLSCTKQWCLDQKLPICKEASLGDANPDTATGREGDVDVRCFQRDSPRDQLTVTLFILIIVGLLIGAAARGKMMEVGIDPADAWEASRKWWESLRLPSMPGSVRDATIIPMSRRGEYEHIRTTSDN</sequence>
<keyword evidence="2" id="KW-0732">Signal</keyword>
<organism evidence="3 4">
    <name type="scientific">Calocera cornea HHB12733</name>
    <dbReference type="NCBI Taxonomy" id="1353952"/>
    <lineage>
        <taxon>Eukaryota</taxon>
        <taxon>Fungi</taxon>
        <taxon>Dikarya</taxon>
        <taxon>Basidiomycota</taxon>
        <taxon>Agaricomycotina</taxon>
        <taxon>Dacrymycetes</taxon>
        <taxon>Dacrymycetales</taxon>
        <taxon>Dacrymycetaceae</taxon>
        <taxon>Calocera</taxon>
    </lineage>
</organism>
<dbReference type="PANTHER" id="PTHR36854">
    <property type="entry name" value="CHROMOSOME 9, WHOLE GENOME SHOTGUN SEQUENCE"/>
    <property type="match status" value="1"/>
</dbReference>